<gene>
    <name evidence="1" type="ORF">SMRZ_LOCUS11110</name>
</gene>
<dbReference type="PANTHER" id="PTHR23339">
    <property type="entry name" value="TYROSINE SPECIFIC PROTEIN PHOSPHATASE AND DUAL SPECIFICITY PROTEIN PHOSPHATASE"/>
    <property type="match status" value="1"/>
</dbReference>
<dbReference type="SUPFAM" id="SSF52799">
    <property type="entry name" value="(Phosphotyrosine protein) phosphatases II"/>
    <property type="match status" value="1"/>
</dbReference>
<proteinExistence type="predicted"/>
<protein>
    <submittedName>
        <fullName evidence="1">Uncharacterized protein</fullName>
    </submittedName>
</protein>
<dbReference type="AlphaFoldDB" id="A0A183M4Y5"/>
<evidence type="ECO:0000313" key="2">
    <source>
        <dbReference type="Proteomes" id="UP000277204"/>
    </source>
</evidence>
<dbReference type="PROSITE" id="PS50056">
    <property type="entry name" value="TYR_PHOSPHATASE_2"/>
    <property type="match status" value="1"/>
</dbReference>
<dbReference type="Pfam" id="PF00782">
    <property type="entry name" value="DSPc"/>
    <property type="match status" value="1"/>
</dbReference>
<reference evidence="1 2" key="1">
    <citation type="submission" date="2018-11" db="EMBL/GenBank/DDBJ databases">
        <authorList>
            <consortium name="Pathogen Informatics"/>
        </authorList>
    </citation>
    <scope>NUCLEOTIDE SEQUENCE [LARGE SCALE GENOMIC DNA]</scope>
    <source>
        <strain evidence="1 2">Zambia</strain>
    </source>
</reference>
<sequence length="205" mass="23467">MKSLNSPVSDIMRQGIPEKNLCLLFCGGSKCKYCNPSSFFYKTKMHLNGLHKIYWQRLDQIFERMGICSIFNMETAGEHSSCGFGVLNSGFSYDPLSFMKNNIAFYNFSWYVSVILTNIFILDTVMVIQFAIFKGKIAIHCHAGLGRTGVIIACYLVFNNRISAGEAIHYVRFRRLEVLKHFISIDQGLYKPRIKLNAYINLKSI</sequence>
<dbReference type="InterPro" id="IPR000387">
    <property type="entry name" value="Tyr_Pase_dom"/>
</dbReference>
<dbReference type="EMBL" id="UZAI01006080">
    <property type="protein sequence ID" value="VDO93681.1"/>
    <property type="molecule type" value="Genomic_DNA"/>
</dbReference>
<organism evidence="1 2">
    <name type="scientific">Schistosoma margrebowiei</name>
    <dbReference type="NCBI Taxonomy" id="48269"/>
    <lineage>
        <taxon>Eukaryota</taxon>
        <taxon>Metazoa</taxon>
        <taxon>Spiralia</taxon>
        <taxon>Lophotrochozoa</taxon>
        <taxon>Platyhelminthes</taxon>
        <taxon>Trematoda</taxon>
        <taxon>Digenea</taxon>
        <taxon>Strigeidida</taxon>
        <taxon>Schistosomatoidea</taxon>
        <taxon>Schistosomatidae</taxon>
        <taxon>Schistosoma</taxon>
    </lineage>
</organism>
<dbReference type="Proteomes" id="UP000277204">
    <property type="component" value="Unassembled WGS sequence"/>
</dbReference>
<keyword evidence="2" id="KW-1185">Reference proteome</keyword>
<dbReference type="InterPro" id="IPR029021">
    <property type="entry name" value="Prot-tyrosine_phosphatase-like"/>
</dbReference>
<dbReference type="InterPro" id="IPR000340">
    <property type="entry name" value="Dual-sp_phosphatase_cat-dom"/>
</dbReference>
<dbReference type="PROSITE" id="PS00383">
    <property type="entry name" value="TYR_PHOSPHATASE_1"/>
    <property type="match status" value="1"/>
</dbReference>
<dbReference type="STRING" id="48269.A0A183M4Y5"/>
<name>A0A183M4Y5_9TREM</name>
<dbReference type="Gene3D" id="3.90.190.10">
    <property type="entry name" value="Protein tyrosine phosphatase superfamily"/>
    <property type="match status" value="1"/>
</dbReference>
<dbReference type="InterPro" id="IPR050561">
    <property type="entry name" value="PTP"/>
</dbReference>
<accession>A0A183M4Y5</accession>
<dbReference type="InterPro" id="IPR016130">
    <property type="entry name" value="Tyr_Pase_AS"/>
</dbReference>
<evidence type="ECO:0000313" key="1">
    <source>
        <dbReference type="EMBL" id="VDO93681.1"/>
    </source>
</evidence>